<dbReference type="Proteomes" id="UP000643403">
    <property type="component" value="Unassembled WGS sequence"/>
</dbReference>
<accession>A0ABQ3C0C5</accession>
<evidence type="ECO:0000313" key="2">
    <source>
        <dbReference type="Proteomes" id="UP000643403"/>
    </source>
</evidence>
<evidence type="ECO:0000313" key="1">
    <source>
        <dbReference type="EMBL" id="GGZ60536.1"/>
    </source>
</evidence>
<dbReference type="RefSeq" id="WP_189447983.1">
    <property type="nucleotide sequence ID" value="NZ_BMXY01000001.1"/>
</dbReference>
<sequence length="482" mass="51338">MSKSIALLLSKTGGPPFHGSVGYVNDAIAPILARRGWDTRAFAPPRGQGQEALLPLALASQLAALDGDARPDVALYDAAATSVVRAPSRGTARRNAMLYHGLAYGAGSWMGSADVDLHLANSPYLARVLRAFFAFPNWQRRECLNPAGLQAVVDLPLPLPCVEQPDGHPGFTIGADLPTNVRRALDGDVIWGHALQPGKNDWFATLAVLVWLDMLRSAARLPRIALLIPQGALGRELRAALDGMLPPGRSCDDYFLEVPLLRQRALFEVMRACRFGLAYGPVPESFGFYALESVHNGCPFHTNGAGNLRFLLPAGHGLRVHESFDMVPGPQGEQDPSAYRAVAERILSDLARPQAVADECARGAALVRERHSLAAFGRALGDALDAIDSPRPAPPAFDEMHVQFGPLVRALDPVTGRVHCDYASTTLAPDALAALRQLVGQPCSALDGRDMHALESSHRLFARGLLSLASAGAVAGPASALA</sequence>
<reference evidence="2" key="1">
    <citation type="journal article" date="2019" name="Int. J. Syst. Evol. Microbiol.">
        <title>The Global Catalogue of Microorganisms (GCM) 10K type strain sequencing project: providing services to taxonomists for standard genome sequencing and annotation.</title>
        <authorList>
            <consortium name="The Broad Institute Genomics Platform"/>
            <consortium name="The Broad Institute Genome Sequencing Center for Infectious Disease"/>
            <person name="Wu L."/>
            <person name="Ma J."/>
        </authorList>
    </citation>
    <scope>NUCLEOTIDE SEQUENCE [LARGE SCALE GENOMIC DNA]</scope>
    <source>
        <strain evidence="2">KCTC 22558</strain>
    </source>
</reference>
<organism evidence="1 2">
    <name type="scientific">Cognatilysobacter xinjiangensis</name>
    <dbReference type="NCBI Taxonomy" id="546892"/>
    <lineage>
        <taxon>Bacteria</taxon>
        <taxon>Pseudomonadati</taxon>
        <taxon>Pseudomonadota</taxon>
        <taxon>Gammaproteobacteria</taxon>
        <taxon>Lysobacterales</taxon>
        <taxon>Lysobacteraceae</taxon>
        <taxon>Cognatilysobacter</taxon>
    </lineage>
</organism>
<dbReference type="EMBL" id="BMXY01000001">
    <property type="protein sequence ID" value="GGZ60536.1"/>
    <property type="molecule type" value="Genomic_DNA"/>
</dbReference>
<gene>
    <name evidence="1" type="ORF">GCM10008101_13060</name>
</gene>
<protein>
    <recommendedName>
        <fullName evidence="3">Glycosyl transferase family 1</fullName>
    </recommendedName>
</protein>
<keyword evidence="2" id="KW-1185">Reference proteome</keyword>
<name>A0ABQ3C0C5_9GAMM</name>
<evidence type="ECO:0008006" key="3">
    <source>
        <dbReference type="Google" id="ProtNLM"/>
    </source>
</evidence>
<comment type="caution">
    <text evidence="1">The sequence shown here is derived from an EMBL/GenBank/DDBJ whole genome shotgun (WGS) entry which is preliminary data.</text>
</comment>
<proteinExistence type="predicted"/>